<organism evidence="4 5">
    <name type="scientific">Lactococcus fujiensis JCM 16395</name>
    <dbReference type="NCBI Taxonomy" id="1291764"/>
    <lineage>
        <taxon>Bacteria</taxon>
        <taxon>Bacillati</taxon>
        <taxon>Bacillota</taxon>
        <taxon>Bacilli</taxon>
        <taxon>Lactobacillales</taxon>
        <taxon>Streptococcaceae</taxon>
        <taxon>Lactococcus</taxon>
    </lineage>
</organism>
<evidence type="ECO:0000256" key="3">
    <source>
        <dbReference type="PROSITE-ProRule" id="PRU01282"/>
    </source>
</evidence>
<reference evidence="4 5" key="1">
    <citation type="submission" date="2014-12" db="EMBL/GenBank/DDBJ databases">
        <title>Draft genome sequences of 10 type strains of Lactococcus.</title>
        <authorList>
            <person name="Sun Z."/>
            <person name="Zhong Z."/>
            <person name="Liu W."/>
            <person name="Zhang W."/>
            <person name="Zhang H."/>
        </authorList>
    </citation>
    <scope>NUCLEOTIDE SEQUENCE [LARGE SCALE GENOMIC DNA]</scope>
    <source>
        <strain evidence="4 5">JCM 16395</strain>
    </source>
</reference>
<dbReference type="PROSITE" id="PS51354">
    <property type="entry name" value="GLUTAREDOXIN_2"/>
    <property type="match status" value="1"/>
</dbReference>
<dbReference type="OrthoDB" id="9794155at2"/>
<dbReference type="Gene3D" id="3.40.30.10">
    <property type="entry name" value="Glutaredoxin"/>
    <property type="match status" value="1"/>
</dbReference>
<dbReference type="InterPro" id="IPR006504">
    <property type="entry name" value="Tscrpt_reg_Spx/MgsR"/>
</dbReference>
<dbReference type="RefSeq" id="WP_096816914.1">
    <property type="nucleotide sequence ID" value="NZ_JXJU01000001.1"/>
</dbReference>
<sequence length="120" mass="14046">MYTFYWYPKCSTCKKAKAILDQRKIAYEAIDIKTEPPQAKQFEQWFKQGTFPEKKFFNTSGLVYRALNLKDKFDNLSSSERAALLSSDGMLIKRPLIIKDNQIVAVGFDEEFYRNELAKK</sequence>
<dbReference type="EMBL" id="JXJU01000001">
    <property type="protein sequence ID" value="PCS01470.1"/>
    <property type="molecule type" value="Genomic_DNA"/>
</dbReference>
<evidence type="ECO:0000256" key="2">
    <source>
        <dbReference type="ARBA" id="ARBA00023284"/>
    </source>
</evidence>
<comment type="caution">
    <text evidence="4">The sequence shown here is derived from an EMBL/GenBank/DDBJ whole genome shotgun (WGS) entry which is preliminary data.</text>
</comment>
<keyword evidence="1" id="KW-1015">Disulfide bond</keyword>
<dbReference type="STRING" id="1291764.GCA_001311235_00248"/>
<keyword evidence="2" id="KW-0676">Redox-active center</keyword>
<keyword evidence="5" id="KW-1185">Reference proteome</keyword>
<dbReference type="NCBIfam" id="TIGR01617">
    <property type="entry name" value="arsC_related"/>
    <property type="match status" value="1"/>
</dbReference>
<gene>
    <name evidence="4" type="ORF">RT41_GL000234</name>
</gene>
<dbReference type="SUPFAM" id="SSF52833">
    <property type="entry name" value="Thioredoxin-like"/>
    <property type="match status" value="1"/>
</dbReference>
<accession>A0A2A5RPU3</accession>
<dbReference type="CDD" id="cd03036">
    <property type="entry name" value="ArsC_like"/>
    <property type="match status" value="1"/>
</dbReference>
<proteinExistence type="inferred from homology"/>
<dbReference type="InterPro" id="IPR006660">
    <property type="entry name" value="Arsenate_reductase-like"/>
</dbReference>
<protein>
    <submittedName>
        <fullName evidence="4">Arsenate reductase</fullName>
    </submittedName>
</protein>
<comment type="similarity">
    <text evidence="3">Belongs to the ArsC family.</text>
</comment>
<dbReference type="PANTHER" id="PTHR30041">
    <property type="entry name" value="ARSENATE REDUCTASE"/>
    <property type="match status" value="1"/>
</dbReference>
<evidence type="ECO:0000313" key="4">
    <source>
        <dbReference type="EMBL" id="PCS01470.1"/>
    </source>
</evidence>
<name>A0A2A5RPU3_9LACT</name>
<evidence type="ECO:0000313" key="5">
    <source>
        <dbReference type="Proteomes" id="UP000218181"/>
    </source>
</evidence>
<dbReference type="PROSITE" id="PS51353">
    <property type="entry name" value="ARSC"/>
    <property type="match status" value="1"/>
</dbReference>
<evidence type="ECO:0000256" key="1">
    <source>
        <dbReference type="ARBA" id="ARBA00023157"/>
    </source>
</evidence>
<dbReference type="AlphaFoldDB" id="A0A2A5RPU3"/>
<dbReference type="Pfam" id="PF03960">
    <property type="entry name" value="ArsC"/>
    <property type="match status" value="1"/>
</dbReference>
<dbReference type="InterPro" id="IPR036249">
    <property type="entry name" value="Thioredoxin-like_sf"/>
</dbReference>
<dbReference type="Proteomes" id="UP000218181">
    <property type="component" value="Unassembled WGS sequence"/>
</dbReference>
<dbReference type="PANTHER" id="PTHR30041:SF8">
    <property type="entry name" value="PROTEIN YFFB"/>
    <property type="match status" value="1"/>
</dbReference>